<feature type="region of interest" description="Disordered" evidence="2">
    <location>
        <begin position="520"/>
        <end position="557"/>
    </location>
</feature>
<dbReference type="EMBL" id="ML987189">
    <property type="protein sequence ID" value="KAF2256249.1"/>
    <property type="molecule type" value="Genomic_DNA"/>
</dbReference>
<dbReference type="GO" id="GO:0032300">
    <property type="term" value="C:mismatch repair complex"/>
    <property type="evidence" value="ECO:0007669"/>
    <property type="project" value="InterPro"/>
</dbReference>
<dbReference type="InterPro" id="IPR038973">
    <property type="entry name" value="MutL/Mlh/Pms-like"/>
</dbReference>
<organism evidence="4 5">
    <name type="scientific">Trematosphaeria pertusa</name>
    <dbReference type="NCBI Taxonomy" id="390896"/>
    <lineage>
        <taxon>Eukaryota</taxon>
        <taxon>Fungi</taxon>
        <taxon>Dikarya</taxon>
        <taxon>Ascomycota</taxon>
        <taxon>Pezizomycotina</taxon>
        <taxon>Dothideomycetes</taxon>
        <taxon>Pleosporomycetidae</taxon>
        <taxon>Pleosporales</taxon>
        <taxon>Massarineae</taxon>
        <taxon>Trematosphaeriaceae</taxon>
        <taxon>Trematosphaeria</taxon>
    </lineage>
</organism>
<dbReference type="InterPro" id="IPR037198">
    <property type="entry name" value="MutL_C_sf"/>
</dbReference>
<evidence type="ECO:0000256" key="2">
    <source>
        <dbReference type="SAM" id="MobiDB-lite"/>
    </source>
</evidence>
<dbReference type="Pfam" id="PF13589">
    <property type="entry name" value="HATPase_c_3"/>
    <property type="match status" value="1"/>
</dbReference>
<sequence>MTSKRGVGGAVDTAGARNRSILPLPEDVIAQVKSSTTIVSLTGVVSELLKNALDAKATKIEATVDFARGGCSVEDDGLGIPPAEFREDGGLGKLYCTSKYYTEEASLGRNGTFLASLAAMSLLTIVSRHHEHRSHNLITFHHSKPVGRELPAPPQHEIHGRHGTRVTVRNLFGNLPVRVKQRAVVAAHRPEHDRLWDILKMEVTGVMLSWRSHLSLKIRDGDGRTSLSFNTARNADSPQSRSAELQRMLNVLTQANYISIDAWSSWVPVSASTSTITVRGAISLEPAPSKRVQFISFGIRPLFADAGHNELYNEVNRIFALSSFGTIEDDIDVPDNEKTRCQRDKRFNSDGYTNRQLKTRKGVDRYPMFHLRISLKEDHDAKRTEDQFIEVESNLQTVLEVLTAMVTQWLSAHHFRTRKPRSRHARLNTASTSGSHEAVEGTSGLKSQALVNHAALRAEGVAFDSPASASASLESRKRKGTGPAVAETISERSQHRPFAEWSRIKSARADFFDNASTRLKARDGEPSGLPLTNPVDATPMSTGSAGPSDEFDLPPIMPGSLNAAVHLQDHNGNGDYSLDDDKYDKSITWTDPSTNQNFLLNARTGCVLPQLPARPSTEPSISRLPSTLSEFNKPMRLQPKPVTAGGETDSWLKGILQSWDNPVFKPVEKRIREVTLHEHHSGCGDHKNGNRFDYSHNRLDKALGNPAELNVSRLSKAELKGAQVLAQLDKKFILVKMRNSTEVGYEGGSRAEILALIDQHAADERIRVEALLAEFCAPLPQAYNDSGYRSKLGHQSNVAFTILEKPMQFTISSQEHAYFSAHAPRFAAWGILLDLYPPKTFVTRSGTSERQQAVLSVATLPPAVSERCKADPQLLISLLRSAVWKYVDDPLLESLRNDASTRSADEESPLWVRRLSTCPEGLIDLVNSRACRSAIMFNDDLSLEQCEELVAKLSRCVFPFMCAHGRPSMVPLVDLGTAGVVWNSPFDSNTCESRQHAENGFVYAWKQWRRR</sequence>
<dbReference type="GO" id="GO:0140664">
    <property type="term" value="F:ATP-dependent DNA damage sensor activity"/>
    <property type="evidence" value="ECO:0007669"/>
    <property type="project" value="InterPro"/>
</dbReference>
<feature type="domain" description="MutL C-terminal dimerisation" evidence="3">
    <location>
        <begin position="724"/>
        <end position="941"/>
    </location>
</feature>
<dbReference type="PANTHER" id="PTHR10073:SF47">
    <property type="entry name" value="DNA MISMATCH REPAIR PROTEIN MLH3"/>
    <property type="match status" value="1"/>
</dbReference>
<evidence type="ECO:0000259" key="3">
    <source>
        <dbReference type="SMART" id="SM00853"/>
    </source>
</evidence>
<dbReference type="Gene3D" id="3.30.565.10">
    <property type="entry name" value="Histidine kinase-like ATPase, C-terminal domain"/>
    <property type="match status" value="1"/>
</dbReference>
<proteinExistence type="inferred from homology"/>
<dbReference type="OrthoDB" id="429932at2759"/>
<dbReference type="SMART" id="SM00853">
    <property type="entry name" value="MutL_C"/>
    <property type="match status" value="1"/>
</dbReference>
<dbReference type="RefSeq" id="XP_033691253.1">
    <property type="nucleotide sequence ID" value="XM_033831796.1"/>
</dbReference>
<dbReference type="Gene3D" id="3.30.1540.20">
    <property type="entry name" value="MutL, C-terminal domain, dimerisation subdomain"/>
    <property type="match status" value="1"/>
</dbReference>
<dbReference type="SUPFAM" id="SSF55874">
    <property type="entry name" value="ATPase domain of HSP90 chaperone/DNA topoisomerase II/histidine kinase"/>
    <property type="match status" value="1"/>
</dbReference>
<feature type="region of interest" description="Disordered" evidence="2">
    <location>
        <begin position="419"/>
        <end position="441"/>
    </location>
</feature>
<dbReference type="PANTHER" id="PTHR10073">
    <property type="entry name" value="DNA MISMATCH REPAIR PROTEIN MLH, PMS, MUTL"/>
    <property type="match status" value="1"/>
</dbReference>
<dbReference type="GO" id="GO:0005524">
    <property type="term" value="F:ATP binding"/>
    <property type="evidence" value="ECO:0007669"/>
    <property type="project" value="InterPro"/>
</dbReference>
<dbReference type="GO" id="GO:0006298">
    <property type="term" value="P:mismatch repair"/>
    <property type="evidence" value="ECO:0007669"/>
    <property type="project" value="InterPro"/>
</dbReference>
<dbReference type="GO" id="GO:0016887">
    <property type="term" value="F:ATP hydrolysis activity"/>
    <property type="evidence" value="ECO:0007669"/>
    <property type="project" value="InterPro"/>
</dbReference>
<keyword evidence="5" id="KW-1185">Reference proteome</keyword>
<gene>
    <name evidence="4" type="ORF">BU26DRAFT_545626</name>
</gene>
<evidence type="ECO:0000313" key="5">
    <source>
        <dbReference type="Proteomes" id="UP000800094"/>
    </source>
</evidence>
<evidence type="ECO:0000256" key="1">
    <source>
        <dbReference type="ARBA" id="ARBA00006082"/>
    </source>
</evidence>
<dbReference type="Proteomes" id="UP000800094">
    <property type="component" value="Unassembled WGS sequence"/>
</dbReference>
<protein>
    <submittedName>
        <fullName evidence="4">DNA mismatch repair protein</fullName>
    </submittedName>
</protein>
<dbReference type="InterPro" id="IPR036890">
    <property type="entry name" value="HATPase_C_sf"/>
</dbReference>
<reference evidence="4" key="1">
    <citation type="journal article" date="2020" name="Stud. Mycol.">
        <title>101 Dothideomycetes genomes: a test case for predicting lifestyles and emergence of pathogens.</title>
        <authorList>
            <person name="Haridas S."/>
            <person name="Albert R."/>
            <person name="Binder M."/>
            <person name="Bloem J."/>
            <person name="Labutti K."/>
            <person name="Salamov A."/>
            <person name="Andreopoulos B."/>
            <person name="Baker S."/>
            <person name="Barry K."/>
            <person name="Bills G."/>
            <person name="Bluhm B."/>
            <person name="Cannon C."/>
            <person name="Castanera R."/>
            <person name="Culley D."/>
            <person name="Daum C."/>
            <person name="Ezra D."/>
            <person name="Gonzalez J."/>
            <person name="Henrissat B."/>
            <person name="Kuo A."/>
            <person name="Liang C."/>
            <person name="Lipzen A."/>
            <person name="Lutzoni F."/>
            <person name="Magnuson J."/>
            <person name="Mondo S."/>
            <person name="Nolan M."/>
            <person name="Ohm R."/>
            <person name="Pangilinan J."/>
            <person name="Park H.-J."/>
            <person name="Ramirez L."/>
            <person name="Alfaro M."/>
            <person name="Sun H."/>
            <person name="Tritt A."/>
            <person name="Yoshinaga Y."/>
            <person name="Zwiers L.-H."/>
            <person name="Turgeon B."/>
            <person name="Goodwin S."/>
            <person name="Spatafora J."/>
            <person name="Crous P."/>
            <person name="Grigoriev I."/>
        </authorList>
    </citation>
    <scope>NUCLEOTIDE SEQUENCE</scope>
    <source>
        <strain evidence="4">CBS 122368</strain>
    </source>
</reference>
<dbReference type="SUPFAM" id="SSF118116">
    <property type="entry name" value="DNA mismatch repair protein MutL"/>
    <property type="match status" value="2"/>
</dbReference>
<name>A0A6A6J0M7_9PLEO</name>
<dbReference type="InterPro" id="IPR042120">
    <property type="entry name" value="MutL_C_dimsub"/>
</dbReference>
<dbReference type="AlphaFoldDB" id="A0A6A6J0M7"/>
<dbReference type="InterPro" id="IPR014790">
    <property type="entry name" value="MutL_C"/>
</dbReference>
<dbReference type="GeneID" id="54585126"/>
<accession>A0A6A6J0M7</accession>
<evidence type="ECO:0000313" key="4">
    <source>
        <dbReference type="EMBL" id="KAF2256249.1"/>
    </source>
</evidence>
<comment type="similarity">
    <text evidence="1">Belongs to the DNA mismatch repair MutL/HexB family.</text>
</comment>
<feature type="region of interest" description="Disordered" evidence="2">
    <location>
        <begin position="463"/>
        <end position="497"/>
    </location>
</feature>